<dbReference type="PANTHER" id="PTHR33841:SF1">
    <property type="entry name" value="DNA METHYLTRANSFERASE A"/>
    <property type="match status" value="1"/>
</dbReference>
<feature type="domain" description="Type II methyltransferase M.TaqI-like" evidence="8">
    <location>
        <begin position="123"/>
        <end position="315"/>
    </location>
</feature>
<dbReference type="GO" id="GO:0009007">
    <property type="term" value="F:site-specific DNA-methyltransferase (adenine-specific) activity"/>
    <property type="evidence" value="ECO:0007669"/>
    <property type="project" value="UniProtKB-EC"/>
</dbReference>
<keyword evidence="3" id="KW-0808">Transferase</keyword>
<dbReference type="Pfam" id="PF07669">
    <property type="entry name" value="Eco57I"/>
    <property type="match status" value="1"/>
</dbReference>
<evidence type="ECO:0000256" key="2">
    <source>
        <dbReference type="ARBA" id="ARBA00022603"/>
    </source>
</evidence>
<sequence length="664" mass="74757">MGSAYEQFLGKVIRLTAGHNAKVEEKPEVRKAGGVYYTPQYIVEYIVKNTVGKLVEGKTPDEVEKIKIVDPACGSGSFLLGAYQFLLDWHILYYSGASKKNKAGCITPEGGLTTALKKKILLNNIYGVDLDAQAVEVTKLSLLLKCMEGETQASIQNQLSMFHERVLPTLEANIKCGNSLIGTDFFSGESMDLFGDVKHKSKINAFDWDGNDGFQEIMKSGGFDVVIGNPPYIRMETFKPVKSFLKENYAVHEERADLYAYFIEKGVSLLNQNGCFGMIVSNKFMKAKYGQPLRKLLEEKTQIITVADFAGADVFEGATVRTVIIIASTLGKGKKDTIQYLPVPSVDKIRALAAGQIDLASIQMDTVKFISSNALNESGWQLVSEDTTRLLSKIRTKAVELEAWLGRSVIFGTKTGLNEAFIIDQETYSKFVRKDPRSKEVLKPILFGKDIRRYSINFGKQWIIYLHPEKDIDSYPVIKEYMLPLRSALLKRATKQEWFELQQPAVALIGINKQAKIVYPIIANECRFCIDETGQFINDKAFVIPSSNLSLLGILNSRLAFCYFNSVCASLEGVKDKYLEFRAQYVNRFPLPIQFDKSETVSSINRFVEEILKLKKEESRLKTEHEQNVITRQILAVSIKIDKLVYELYGLTEDEIKIVEESSK</sequence>
<reference evidence="10 11" key="1">
    <citation type="journal article" date="2016" name="Nat. Commun.">
        <title>Thousands of microbial genomes shed light on interconnected biogeochemical processes in an aquifer system.</title>
        <authorList>
            <person name="Anantharaman K."/>
            <person name="Brown C.T."/>
            <person name="Hug L.A."/>
            <person name="Sharon I."/>
            <person name="Castelle C.J."/>
            <person name="Probst A.J."/>
            <person name="Thomas B.C."/>
            <person name="Singh A."/>
            <person name="Wilkins M.J."/>
            <person name="Karaoz U."/>
            <person name="Brodie E.L."/>
            <person name="Williams K.H."/>
            <person name="Hubbard S.S."/>
            <person name="Banfield J.F."/>
        </authorList>
    </citation>
    <scope>NUCLEOTIDE SEQUENCE [LARGE SCALE GENOMIC DNA]</scope>
</reference>
<gene>
    <name evidence="10" type="ORF">A2519_09870</name>
</gene>
<dbReference type="PROSITE" id="PS00092">
    <property type="entry name" value="N6_MTASE"/>
    <property type="match status" value="1"/>
</dbReference>
<dbReference type="AlphaFoldDB" id="A0A1F7FAI1"/>
<evidence type="ECO:0000313" key="11">
    <source>
        <dbReference type="Proteomes" id="UP000179243"/>
    </source>
</evidence>
<dbReference type="EMBL" id="MFYX01000088">
    <property type="protein sequence ID" value="OGK03532.1"/>
    <property type="molecule type" value="Genomic_DNA"/>
</dbReference>
<dbReference type="GO" id="GO:0032259">
    <property type="term" value="P:methylation"/>
    <property type="evidence" value="ECO:0007669"/>
    <property type="project" value="UniProtKB-KW"/>
</dbReference>
<dbReference type="InterPro" id="IPR025931">
    <property type="entry name" value="TaqI_C"/>
</dbReference>
<accession>A0A1F7FAI1</accession>
<dbReference type="PANTHER" id="PTHR33841">
    <property type="entry name" value="DNA METHYLTRANSFERASE YEEA-RELATED"/>
    <property type="match status" value="1"/>
</dbReference>
<dbReference type="EC" id="2.1.1.72" evidence="1"/>
<comment type="caution">
    <text evidence="10">The sequence shown here is derived from an EMBL/GenBank/DDBJ whole genome shotgun (WGS) entry which is preliminary data.</text>
</comment>
<evidence type="ECO:0000256" key="4">
    <source>
        <dbReference type="ARBA" id="ARBA00022691"/>
    </source>
</evidence>
<keyword evidence="4" id="KW-0949">S-adenosyl-L-methionine</keyword>
<evidence type="ECO:0000313" key="10">
    <source>
        <dbReference type="EMBL" id="OGK03532.1"/>
    </source>
</evidence>
<evidence type="ECO:0000256" key="5">
    <source>
        <dbReference type="ARBA" id="ARBA00022747"/>
    </source>
</evidence>
<protein>
    <recommendedName>
        <fullName evidence="1">site-specific DNA-methyltransferase (adenine-specific)</fullName>
        <ecNumber evidence="1">2.1.1.72</ecNumber>
    </recommendedName>
</protein>
<dbReference type="Pfam" id="PF12950">
    <property type="entry name" value="TaqI_C"/>
    <property type="match status" value="1"/>
</dbReference>
<keyword evidence="2" id="KW-0489">Methyltransferase</keyword>
<evidence type="ECO:0000259" key="9">
    <source>
        <dbReference type="Pfam" id="PF12950"/>
    </source>
</evidence>
<evidence type="ECO:0000256" key="3">
    <source>
        <dbReference type="ARBA" id="ARBA00022679"/>
    </source>
</evidence>
<organism evidence="10 11">
    <name type="scientific">Candidatus Raymondbacteria bacterium RIFOXYD12_FULL_49_13</name>
    <dbReference type="NCBI Taxonomy" id="1817890"/>
    <lineage>
        <taxon>Bacteria</taxon>
        <taxon>Raymondiibacteriota</taxon>
    </lineage>
</organism>
<feature type="domain" description="TaqI-like C-terminal specificity" evidence="9">
    <location>
        <begin position="443"/>
        <end position="591"/>
    </location>
</feature>
<dbReference type="InterPro" id="IPR011639">
    <property type="entry name" value="MethylTrfase_TaqI-like_dom"/>
</dbReference>
<evidence type="ECO:0000256" key="7">
    <source>
        <dbReference type="ARBA" id="ARBA00047942"/>
    </source>
</evidence>
<dbReference type="InterPro" id="IPR002052">
    <property type="entry name" value="DNA_methylase_N6_adenine_CS"/>
</dbReference>
<evidence type="ECO:0000259" key="8">
    <source>
        <dbReference type="Pfam" id="PF07669"/>
    </source>
</evidence>
<dbReference type="SUPFAM" id="SSF53335">
    <property type="entry name" value="S-adenosyl-L-methionine-dependent methyltransferases"/>
    <property type="match status" value="1"/>
</dbReference>
<evidence type="ECO:0000256" key="6">
    <source>
        <dbReference type="ARBA" id="ARBA00023125"/>
    </source>
</evidence>
<dbReference type="InterPro" id="IPR029063">
    <property type="entry name" value="SAM-dependent_MTases_sf"/>
</dbReference>
<dbReference type="GO" id="GO:0003677">
    <property type="term" value="F:DNA binding"/>
    <property type="evidence" value="ECO:0007669"/>
    <property type="project" value="UniProtKB-KW"/>
</dbReference>
<dbReference type="Gene3D" id="3.40.50.150">
    <property type="entry name" value="Vaccinia Virus protein VP39"/>
    <property type="match status" value="1"/>
</dbReference>
<dbReference type="PRINTS" id="PR00507">
    <property type="entry name" value="N12N6MTFRASE"/>
</dbReference>
<dbReference type="Proteomes" id="UP000179243">
    <property type="component" value="Unassembled WGS sequence"/>
</dbReference>
<keyword evidence="5" id="KW-0680">Restriction system</keyword>
<dbReference type="GO" id="GO:0009307">
    <property type="term" value="P:DNA restriction-modification system"/>
    <property type="evidence" value="ECO:0007669"/>
    <property type="project" value="UniProtKB-KW"/>
</dbReference>
<dbReference type="InterPro" id="IPR050953">
    <property type="entry name" value="N4_N6_ade-DNA_methylase"/>
</dbReference>
<name>A0A1F7FAI1_UNCRA</name>
<comment type="catalytic activity">
    <reaction evidence="7">
        <text>a 2'-deoxyadenosine in DNA + S-adenosyl-L-methionine = an N(6)-methyl-2'-deoxyadenosine in DNA + S-adenosyl-L-homocysteine + H(+)</text>
        <dbReference type="Rhea" id="RHEA:15197"/>
        <dbReference type="Rhea" id="RHEA-COMP:12418"/>
        <dbReference type="Rhea" id="RHEA-COMP:12419"/>
        <dbReference type="ChEBI" id="CHEBI:15378"/>
        <dbReference type="ChEBI" id="CHEBI:57856"/>
        <dbReference type="ChEBI" id="CHEBI:59789"/>
        <dbReference type="ChEBI" id="CHEBI:90615"/>
        <dbReference type="ChEBI" id="CHEBI:90616"/>
        <dbReference type="EC" id="2.1.1.72"/>
    </reaction>
</comment>
<proteinExistence type="predicted"/>
<keyword evidence="6" id="KW-0238">DNA-binding</keyword>
<evidence type="ECO:0000256" key="1">
    <source>
        <dbReference type="ARBA" id="ARBA00011900"/>
    </source>
</evidence>